<name>A0ABU7TZM2_9PROT</name>
<evidence type="ECO:0000313" key="2">
    <source>
        <dbReference type="Proteomes" id="UP001312908"/>
    </source>
</evidence>
<proteinExistence type="predicted"/>
<keyword evidence="2" id="KW-1185">Reference proteome</keyword>
<sequence>MSDYSEINGADADGVIPESIIAECRNALTTMNNHLTRDEIGLNDIRRIVFAVRDGDALLACQTVLAGWFDGISPIMTLRVQPRFRLKGQRLSLSVTLEAADAPMSVYDDEEL</sequence>
<reference evidence="1 2" key="1">
    <citation type="submission" date="2023-10" db="EMBL/GenBank/DDBJ databases">
        <title>Sorlinia euscelidii gen. nov., sp. nov., an acetic acid bacteria isolated from the gut of Euscelidius variegatus emitter.</title>
        <authorList>
            <person name="Michoud G."/>
            <person name="Marasco R."/>
            <person name="Seferji K."/>
            <person name="Gonella E."/>
            <person name="Garuglieri E."/>
            <person name="Alma A."/>
            <person name="Mapelli F."/>
            <person name="Borin S."/>
            <person name="Daffonchio D."/>
            <person name="Crotti E."/>
        </authorList>
    </citation>
    <scope>NUCLEOTIDE SEQUENCE [LARGE SCALE GENOMIC DNA]</scope>
    <source>
        <strain evidence="1 2">EV16P</strain>
    </source>
</reference>
<organism evidence="1 2">
    <name type="scientific">Sorlinia euscelidii</name>
    <dbReference type="NCBI Taxonomy" id="3081148"/>
    <lineage>
        <taxon>Bacteria</taxon>
        <taxon>Pseudomonadati</taxon>
        <taxon>Pseudomonadota</taxon>
        <taxon>Alphaproteobacteria</taxon>
        <taxon>Acetobacterales</taxon>
        <taxon>Acetobacteraceae</taxon>
        <taxon>Sorlinia</taxon>
    </lineage>
</organism>
<evidence type="ECO:0000313" key="1">
    <source>
        <dbReference type="EMBL" id="MEE8657977.1"/>
    </source>
</evidence>
<dbReference type="SUPFAM" id="SSF55298">
    <property type="entry name" value="YjgF-like"/>
    <property type="match status" value="1"/>
</dbReference>
<dbReference type="EMBL" id="JAWJZY010000001">
    <property type="protein sequence ID" value="MEE8657977.1"/>
    <property type="molecule type" value="Genomic_DNA"/>
</dbReference>
<accession>A0ABU7TZM2</accession>
<gene>
    <name evidence="1" type="ORF">DOFOFD_02975</name>
</gene>
<comment type="caution">
    <text evidence="1">The sequence shown here is derived from an EMBL/GenBank/DDBJ whole genome shotgun (WGS) entry which is preliminary data.</text>
</comment>
<dbReference type="InterPro" id="IPR035959">
    <property type="entry name" value="RutC-like_sf"/>
</dbReference>
<dbReference type="RefSeq" id="WP_394818934.1">
    <property type="nucleotide sequence ID" value="NZ_JAWJZY010000001.1"/>
</dbReference>
<dbReference type="Proteomes" id="UP001312908">
    <property type="component" value="Unassembled WGS sequence"/>
</dbReference>
<protein>
    <submittedName>
        <fullName evidence="1">Uncharacterized protein</fullName>
    </submittedName>
</protein>